<dbReference type="Pfam" id="PF00686">
    <property type="entry name" value="CBM_20"/>
    <property type="match status" value="1"/>
</dbReference>
<dbReference type="EMBL" id="FO082274">
    <property type="protein sequence ID" value="CCO16683.1"/>
    <property type="molecule type" value="Genomic_DNA"/>
</dbReference>
<dbReference type="RefSeq" id="XP_007513125.1">
    <property type="nucleotide sequence ID" value="XM_007513063.1"/>
</dbReference>
<dbReference type="AlphaFoldDB" id="K8F546"/>
<accession>K8F546</accession>
<feature type="domain" description="CBM20" evidence="2">
    <location>
        <begin position="21"/>
        <end position="128"/>
    </location>
</feature>
<dbReference type="SUPFAM" id="SSF49452">
    <property type="entry name" value="Starch-binding domain-like"/>
    <property type="match status" value="1"/>
</dbReference>
<dbReference type="InterPro" id="IPR002044">
    <property type="entry name" value="CBM20"/>
</dbReference>
<dbReference type="CDD" id="cd05467">
    <property type="entry name" value="CBM20"/>
    <property type="match status" value="1"/>
</dbReference>
<protein>
    <submittedName>
        <fullName evidence="3">Carbohydrate-binding module family 20 protein</fullName>
    </submittedName>
</protein>
<dbReference type="GO" id="GO:0016020">
    <property type="term" value="C:membrane"/>
    <property type="evidence" value="ECO:0007669"/>
    <property type="project" value="TreeGrafter"/>
</dbReference>
<dbReference type="Gene3D" id="2.60.40.10">
    <property type="entry name" value="Immunoglobulins"/>
    <property type="match status" value="1"/>
</dbReference>
<dbReference type="PANTHER" id="PTHR15048:SF0">
    <property type="entry name" value="STARCH-BINDING DOMAIN-CONTAINING PROTEIN 1"/>
    <property type="match status" value="1"/>
</dbReference>
<dbReference type="eggNOG" id="ENOG502RV0M">
    <property type="taxonomic scope" value="Eukaryota"/>
</dbReference>
<organism evidence="3 4">
    <name type="scientific">Bathycoccus prasinos</name>
    <dbReference type="NCBI Taxonomy" id="41875"/>
    <lineage>
        <taxon>Eukaryota</taxon>
        <taxon>Viridiplantae</taxon>
        <taxon>Chlorophyta</taxon>
        <taxon>Mamiellophyceae</taxon>
        <taxon>Mamiellales</taxon>
        <taxon>Bathycoccaceae</taxon>
        <taxon>Bathycoccus</taxon>
    </lineage>
</organism>
<dbReference type="OrthoDB" id="549433at2759"/>
<evidence type="ECO:0000256" key="1">
    <source>
        <dbReference type="SAM" id="MobiDB-lite"/>
    </source>
</evidence>
<dbReference type="SMART" id="SM01065">
    <property type="entry name" value="CBM_2"/>
    <property type="match status" value="1"/>
</dbReference>
<reference evidence="3 4" key="1">
    <citation type="submission" date="2011-10" db="EMBL/GenBank/DDBJ databases">
        <authorList>
            <person name="Genoscope - CEA"/>
        </authorList>
    </citation>
    <scope>NUCLEOTIDE SEQUENCE [LARGE SCALE GENOMIC DNA]</scope>
    <source>
        <strain evidence="3 4">RCC 1105</strain>
    </source>
</reference>
<dbReference type="GeneID" id="19015561"/>
<dbReference type="KEGG" id="bpg:Bathy05g00570"/>
<proteinExistence type="predicted"/>
<dbReference type="GO" id="GO:2001070">
    <property type="term" value="F:starch binding"/>
    <property type="evidence" value="ECO:0007669"/>
    <property type="project" value="InterPro"/>
</dbReference>
<gene>
    <name evidence="3" type="ORF">Bathy05g00570</name>
</gene>
<keyword evidence="4" id="KW-1185">Reference proteome</keyword>
<evidence type="ECO:0000313" key="3">
    <source>
        <dbReference type="EMBL" id="CCO16683.1"/>
    </source>
</evidence>
<dbReference type="Proteomes" id="UP000198341">
    <property type="component" value="Chromosome 5"/>
</dbReference>
<sequence>MTLGSQAEMINGNEVDDSQLSSSSSQQLVALRCQFHAELKVGETLVIVGSTPLLGKWKAEDGFKLSWTEGNVWRGNLPIERKEFEFKLVVEKRSGETFWEKGTNRKVEETFMQEVGTNAVEVKSTFGKNEDMEVNVADGNASTMVQSNVVEFAREEAEGKKEEEKIVATTTTKPTTTKKKAATKTKKAPSTGAYRTVEKVKYDNVALLKFDELMEKNSTITAGDFKAIYPEDAKMKAVEKRTVEFLLKGGGGKFSYALNEEAKGYGQLLL</sequence>
<evidence type="ECO:0000313" key="4">
    <source>
        <dbReference type="Proteomes" id="UP000198341"/>
    </source>
</evidence>
<dbReference type="PROSITE" id="PS51166">
    <property type="entry name" value="CBM20"/>
    <property type="match status" value="1"/>
</dbReference>
<feature type="region of interest" description="Disordered" evidence="1">
    <location>
        <begin position="161"/>
        <end position="183"/>
    </location>
</feature>
<dbReference type="InterPro" id="IPR013783">
    <property type="entry name" value="Ig-like_fold"/>
</dbReference>
<evidence type="ECO:0000259" key="2">
    <source>
        <dbReference type="PROSITE" id="PS51166"/>
    </source>
</evidence>
<dbReference type="PANTHER" id="PTHR15048">
    <property type="entry name" value="STARCH-BINDING DOMAIN-CONTAINING PROTEIN 1"/>
    <property type="match status" value="1"/>
</dbReference>
<name>K8F546_9CHLO</name>
<dbReference type="InterPro" id="IPR013784">
    <property type="entry name" value="Carb-bd-like_fold"/>
</dbReference>